<evidence type="ECO:0000256" key="2">
    <source>
        <dbReference type="ARBA" id="ARBA00022692"/>
    </source>
</evidence>
<evidence type="ECO:0000256" key="5">
    <source>
        <dbReference type="SAM" id="Phobius"/>
    </source>
</evidence>
<accession>A0ABT9GYW6</accession>
<dbReference type="Proteomes" id="UP001231616">
    <property type="component" value="Unassembled WGS sequence"/>
</dbReference>
<keyword evidence="7" id="KW-1185">Reference proteome</keyword>
<evidence type="ECO:0000256" key="3">
    <source>
        <dbReference type="ARBA" id="ARBA00022989"/>
    </source>
</evidence>
<name>A0ABT9GYW6_9GAMM</name>
<gene>
    <name evidence="6" type="ORF">Q3O60_08635</name>
</gene>
<reference evidence="6 7" key="1">
    <citation type="submission" date="2023-08" db="EMBL/GenBank/DDBJ databases">
        <authorList>
            <person name="Joshi A."/>
            <person name="Thite S."/>
        </authorList>
    </citation>
    <scope>NUCLEOTIDE SEQUENCE [LARGE SCALE GENOMIC DNA]</scope>
    <source>
        <strain evidence="6 7">AC40</strain>
    </source>
</reference>
<dbReference type="Gene3D" id="1.20.1300.10">
    <property type="entry name" value="Fumarate reductase/succinate dehydrogenase, transmembrane subunit"/>
    <property type="match status" value="1"/>
</dbReference>
<dbReference type="EMBL" id="JAUZVZ010000010">
    <property type="protein sequence ID" value="MDP4536252.1"/>
    <property type="molecule type" value="Genomic_DNA"/>
</dbReference>
<feature type="transmembrane region" description="Helical" evidence="5">
    <location>
        <begin position="66"/>
        <end position="89"/>
    </location>
</feature>
<sequence>MSRKPYQPSMPADWWLKHPAYRFYMLREATVLPLLFFIGSLLYGLYCLSQGEASWLVWLSWLQQPWVMALNGLALVASLFHAFTFFRLFPQVMPLRVGSRTLPAGWMIAGQWFGVLLVFLALWWLLGAYHVIN</sequence>
<dbReference type="SUPFAM" id="SSF81343">
    <property type="entry name" value="Fumarate reductase respiratory complex transmembrane subunits"/>
    <property type="match status" value="1"/>
</dbReference>
<proteinExistence type="predicted"/>
<dbReference type="PIRSF" id="PIRSF000180">
    <property type="entry name" value="FrdC"/>
    <property type="match status" value="1"/>
</dbReference>
<keyword evidence="1" id="KW-1003">Cell membrane</keyword>
<evidence type="ECO:0000313" key="7">
    <source>
        <dbReference type="Proteomes" id="UP001231616"/>
    </source>
</evidence>
<evidence type="ECO:0000313" key="6">
    <source>
        <dbReference type="EMBL" id="MDP4536252.1"/>
    </source>
</evidence>
<evidence type="ECO:0000256" key="1">
    <source>
        <dbReference type="ARBA" id="ARBA00022475"/>
    </source>
</evidence>
<dbReference type="RefSeq" id="WP_305893518.1">
    <property type="nucleotide sequence ID" value="NZ_JAUZVZ010000010.1"/>
</dbReference>
<dbReference type="InterPro" id="IPR003510">
    <property type="entry name" value="Fumarate_red_C"/>
</dbReference>
<protein>
    <submittedName>
        <fullName evidence="6">Fumarate reductase subunit C</fullName>
    </submittedName>
</protein>
<keyword evidence="3 5" id="KW-1133">Transmembrane helix</keyword>
<keyword evidence="2 5" id="KW-0812">Transmembrane</keyword>
<dbReference type="InterPro" id="IPR034804">
    <property type="entry name" value="SQR/QFR_C/D"/>
</dbReference>
<feature type="transmembrane region" description="Helical" evidence="5">
    <location>
        <begin position="101"/>
        <end position="126"/>
    </location>
</feature>
<keyword evidence="4 5" id="KW-0472">Membrane</keyword>
<evidence type="ECO:0000256" key="4">
    <source>
        <dbReference type="ARBA" id="ARBA00023136"/>
    </source>
</evidence>
<feature type="transmembrane region" description="Helical" evidence="5">
    <location>
        <begin position="21"/>
        <end position="46"/>
    </location>
</feature>
<comment type="caution">
    <text evidence="6">The sequence shown here is derived from an EMBL/GenBank/DDBJ whole genome shotgun (WGS) entry which is preliminary data.</text>
</comment>
<dbReference type="Pfam" id="PF02300">
    <property type="entry name" value="Fumarate_red_C"/>
    <property type="match status" value="1"/>
</dbReference>
<organism evidence="6 7">
    <name type="scientific">Alkalimonas collagenimarina</name>
    <dbReference type="NCBI Taxonomy" id="400390"/>
    <lineage>
        <taxon>Bacteria</taxon>
        <taxon>Pseudomonadati</taxon>
        <taxon>Pseudomonadota</taxon>
        <taxon>Gammaproteobacteria</taxon>
        <taxon>Alkalimonas</taxon>
    </lineage>
</organism>